<dbReference type="InterPro" id="IPR029058">
    <property type="entry name" value="AB_hydrolase_fold"/>
</dbReference>
<dbReference type="PANTHER" id="PTHR22946">
    <property type="entry name" value="DIENELACTONE HYDROLASE DOMAIN-CONTAINING PROTEIN-RELATED"/>
    <property type="match status" value="1"/>
</dbReference>
<dbReference type="InterPro" id="IPR050261">
    <property type="entry name" value="FrsA_esterase"/>
</dbReference>
<accession>A0A238VFW2</accession>
<dbReference type="SUPFAM" id="SSF53474">
    <property type="entry name" value="alpha/beta-Hydrolases"/>
    <property type="match status" value="1"/>
</dbReference>
<evidence type="ECO:0000256" key="3">
    <source>
        <dbReference type="SAM" id="MobiDB-lite"/>
    </source>
</evidence>
<dbReference type="SMR" id="A0A238VFW2"/>
<name>A0A238VFW2_9PSEU</name>
<protein>
    <submittedName>
        <fullName evidence="5">Dienelactone hydrolase</fullName>
    </submittedName>
</protein>
<evidence type="ECO:0000313" key="5">
    <source>
        <dbReference type="EMBL" id="SNR33280.1"/>
    </source>
</evidence>
<feature type="domain" description="PET hydrolase/cutinase-like" evidence="4">
    <location>
        <begin position="39"/>
        <end position="296"/>
    </location>
</feature>
<dbReference type="PANTHER" id="PTHR22946:SF9">
    <property type="entry name" value="POLYKETIDE TRANSFERASE AF380"/>
    <property type="match status" value="1"/>
</dbReference>
<organism evidence="5 6">
    <name type="scientific">Haloechinothrix alba</name>
    <dbReference type="NCBI Taxonomy" id="664784"/>
    <lineage>
        <taxon>Bacteria</taxon>
        <taxon>Bacillati</taxon>
        <taxon>Actinomycetota</taxon>
        <taxon>Actinomycetes</taxon>
        <taxon>Pseudonocardiales</taxon>
        <taxon>Pseudonocardiaceae</taxon>
        <taxon>Haloechinothrix</taxon>
    </lineage>
</organism>
<dbReference type="Proteomes" id="UP000198348">
    <property type="component" value="Unassembled WGS sequence"/>
</dbReference>
<keyword evidence="2 5" id="KW-0378">Hydrolase</keyword>
<proteinExistence type="inferred from homology"/>
<evidence type="ECO:0000259" key="4">
    <source>
        <dbReference type="Pfam" id="PF12740"/>
    </source>
</evidence>
<reference evidence="6" key="1">
    <citation type="submission" date="2017-06" db="EMBL/GenBank/DDBJ databases">
        <authorList>
            <person name="Varghese N."/>
            <person name="Submissions S."/>
        </authorList>
    </citation>
    <scope>NUCLEOTIDE SEQUENCE [LARGE SCALE GENOMIC DNA]</scope>
    <source>
        <strain evidence="6">DSM 45207</strain>
    </source>
</reference>
<feature type="region of interest" description="Disordered" evidence="3">
    <location>
        <begin position="37"/>
        <end position="56"/>
    </location>
</feature>
<dbReference type="AlphaFoldDB" id="A0A238VFW2"/>
<dbReference type="RefSeq" id="WP_089299840.1">
    <property type="nucleotide sequence ID" value="NZ_FZNW01000002.1"/>
</dbReference>
<evidence type="ECO:0000256" key="2">
    <source>
        <dbReference type="ARBA" id="ARBA00022801"/>
    </source>
</evidence>
<dbReference type="Pfam" id="PF12740">
    <property type="entry name" value="PETase"/>
    <property type="match status" value="1"/>
</dbReference>
<dbReference type="GO" id="GO:0052689">
    <property type="term" value="F:carboxylic ester hydrolase activity"/>
    <property type="evidence" value="ECO:0007669"/>
    <property type="project" value="UniProtKB-ARBA"/>
</dbReference>
<dbReference type="OrthoDB" id="1466228at2"/>
<evidence type="ECO:0000256" key="1">
    <source>
        <dbReference type="ARBA" id="ARBA00008645"/>
    </source>
</evidence>
<sequence length="299" mass="31854">MTTRSHTPVRYVTSLLAVLAVLAFLFAGSSAVLTPGADAAESGHERGPDPTEDSIEAERGPFAVDSTTVGSGNGFGGGTIHYPTDTSRGTFGGVAVAPGFMETESQISWYGPRLASHGFVVITISTNGLWDAPASRAGQLMSALRYVTADSDVRDRVDDDRLAVMGHSMGGGGALIAARRNPALEAVIPLTGWNPNTDFSDLAVPTFVVSAENDWIAPDASHSRPFYESMPESLDKAYMLLDGAGHFAPVFPDDTIAKYSVSWLKRFVDNDTRYDRFLCPPPSGERAIAEYQGTCPLDS</sequence>
<comment type="similarity">
    <text evidence="1">Belongs to the AB hydrolase superfamily.</text>
</comment>
<dbReference type="EMBL" id="FZNW01000002">
    <property type="protein sequence ID" value="SNR33280.1"/>
    <property type="molecule type" value="Genomic_DNA"/>
</dbReference>
<gene>
    <name evidence="5" type="ORF">SAMN06265360_102216</name>
</gene>
<dbReference type="InterPro" id="IPR041127">
    <property type="entry name" value="PET_hydrolase/cutinase-like"/>
</dbReference>
<evidence type="ECO:0000313" key="6">
    <source>
        <dbReference type="Proteomes" id="UP000198348"/>
    </source>
</evidence>
<dbReference type="Gene3D" id="3.40.50.1820">
    <property type="entry name" value="alpha/beta hydrolase"/>
    <property type="match status" value="1"/>
</dbReference>
<keyword evidence="6" id="KW-1185">Reference proteome</keyword>